<evidence type="ECO:0000313" key="1">
    <source>
        <dbReference type="EMBL" id="NMM93348.1"/>
    </source>
</evidence>
<proteinExistence type="predicted"/>
<name>A0A7Y0HS93_9BIFI</name>
<dbReference type="AlphaFoldDB" id="A0A7Y0HS93"/>
<keyword evidence="2" id="KW-1185">Reference proteome</keyword>
<dbReference type="Proteomes" id="UP000532194">
    <property type="component" value="Unassembled WGS sequence"/>
</dbReference>
<gene>
    <name evidence="1" type="ORF">G1C95_0533</name>
</gene>
<dbReference type="RefSeq" id="WP_169171371.1">
    <property type="nucleotide sequence ID" value="NZ_JAAIII010000001.1"/>
</dbReference>
<evidence type="ECO:0000313" key="2">
    <source>
        <dbReference type="Proteomes" id="UP000532194"/>
    </source>
</evidence>
<reference evidence="1 2" key="1">
    <citation type="submission" date="2020-02" db="EMBL/GenBank/DDBJ databases">
        <title>Characterization of phylogenetic diversity of novel bifidobacterial species isolated in Czech ZOOs.</title>
        <authorList>
            <person name="Lugli G.A."/>
            <person name="Vera N.B."/>
            <person name="Ventura M."/>
        </authorList>
    </citation>
    <scope>NUCLEOTIDE SEQUENCE [LARGE SCALE GENOMIC DNA]</scope>
    <source>
        <strain evidence="1 2">DSM 109957</strain>
    </source>
</reference>
<sequence>MNRRIYRALLRLTAPEDFTDTARTAAYSTAYSTAAATTAVATALIDHSEQEGNE</sequence>
<comment type="caution">
    <text evidence="1">The sequence shown here is derived from an EMBL/GenBank/DDBJ whole genome shotgun (WGS) entry which is preliminary data.</text>
</comment>
<protein>
    <submittedName>
        <fullName evidence="1">Uncharacterized protein</fullName>
    </submittedName>
</protein>
<accession>A0A7Y0HS93</accession>
<dbReference type="EMBL" id="JAAIII010000001">
    <property type="protein sequence ID" value="NMM93348.1"/>
    <property type="molecule type" value="Genomic_DNA"/>
</dbReference>
<organism evidence="1 2">
    <name type="scientific">Bifidobacterium oedipodis</name>
    <dbReference type="NCBI Taxonomy" id="2675322"/>
    <lineage>
        <taxon>Bacteria</taxon>
        <taxon>Bacillati</taxon>
        <taxon>Actinomycetota</taxon>
        <taxon>Actinomycetes</taxon>
        <taxon>Bifidobacteriales</taxon>
        <taxon>Bifidobacteriaceae</taxon>
        <taxon>Bifidobacterium</taxon>
    </lineage>
</organism>